<name>A0ABT3MR93_9GAMM</name>
<evidence type="ECO:0000313" key="3">
    <source>
        <dbReference type="Proteomes" id="UP001209854"/>
    </source>
</evidence>
<reference evidence="2 3" key="1">
    <citation type="submission" date="2022-10" db="EMBL/GenBank/DDBJ databases">
        <title>High-quality genome sequences of two octocoral-associated bacteria, Endozoicomonas euniceicola EF212 and Endozoicomonas gorgoniicola PS125.</title>
        <authorList>
            <person name="Chiou Y.-J."/>
            <person name="Chen Y.-H."/>
        </authorList>
    </citation>
    <scope>NUCLEOTIDE SEQUENCE [LARGE SCALE GENOMIC DNA]</scope>
    <source>
        <strain evidence="2 3">PS125</strain>
    </source>
</reference>
<sequence length="395" mass="43964">MLPTKKAWCDVMLSGKFVSIFAMTCSIVMADYSFGAEKKIAVVDAGSTGSRLYIYEYSPDPDTGIPVIEKETSSKQKGGIQDVDANNLDTYLENLFGSVNKDNISNIYFYSTAGMRQINPDIRASLNEQVKKWLKAEFPSSDIDVETIPGRKEALYAWLALNYVNNLFKLQGDTQGVLDMGGASTQIAYEVNDKEDFTVEINRKTYKLNTESFLGLGLNLAMSQYLNQEACFPVGFTLPDGKKGTGDFDACSKAIMPLITDVQKLNNYTKLHPVRNTHSFLLISGYDYTASELRITKNYSIKNLGKQGEDFCKQSWMDLKAGKTSYVASPFIWHICFDSALEEDLLTLGYRLDFAGLPVKTASTVSYNLNWPLGVVLTPFVTTSSNPKENTHTDL</sequence>
<dbReference type="RefSeq" id="WP_262566884.1">
    <property type="nucleotide sequence ID" value="NZ_JAPFCC010000001.1"/>
</dbReference>
<protein>
    <submittedName>
        <fullName evidence="2">Uncharacterized protein</fullName>
    </submittedName>
</protein>
<evidence type="ECO:0000313" key="2">
    <source>
        <dbReference type="EMBL" id="MCW7551886.1"/>
    </source>
</evidence>
<dbReference type="EMBL" id="JAPFCC010000001">
    <property type="protein sequence ID" value="MCW7551886.1"/>
    <property type="molecule type" value="Genomic_DNA"/>
</dbReference>
<evidence type="ECO:0000256" key="1">
    <source>
        <dbReference type="ARBA" id="ARBA00022801"/>
    </source>
</evidence>
<dbReference type="Proteomes" id="UP001209854">
    <property type="component" value="Unassembled WGS sequence"/>
</dbReference>
<gene>
    <name evidence="2" type="ORF">NX722_04360</name>
</gene>
<comment type="caution">
    <text evidence="2">The sequence shown here is derived from an EMBL/GenBank/DDBJ whole genome shotgun (WGS) entry which is preliminary data.</text>
</comment>
<keyword evidence="1" id="KW-0378">Hydrolase</keyword>
<organism evidence="2 3">
    <name type="scientific">Endozoicomonas gorgoniicola</name>
    <dbReference type="NCBI Taxonomy" id="1234144"/>
    <lineage>
        <taxon>Bacteria</taxon>
        <taxon>Pseudomonadati</taxon>
        <taxon>Pseudomonadota</taxon>
        <taxon>Gammaproteobacteria</taxon>
        <taxon>Oceanospirillales</taxon>
        <taxon>Endozoicomonadaceae</taxon>
        <taxon>Endozoicomonas</taxon>
    </lineage>
</organism>
<dbReference type="PANTHER" id="PTHR11782">
    <property type="entry name" value="ADENOSINE/GUANOSINE DIPHOSPHATASE"/>
    <property type="match status" value="1"/>
</dbReference>
<dbReference type="Gene3D" id="3.30.420.40">
    <property type="match status" value="1"/>
</dbReference>
<dbReference type="Gene3D" id="3.30.420.150">
    <property type="entry name" value="Exopolyphosphatase. Domain 2"/>
    <property type="match status" value="1"/>
</dbReference>
<keyword evidence="3" id="KW-1185">Reference proteome</keyword>
<accession>A0ABT3MR93</accession>
<dbReference type="InterPro" id="IPR000407">
    <property type="entry name" value="GDA1_CD39_NTPase"/>
</dbReference>
<dbReference type="Pfam" id="PF01150">
    <property type="entry name" value="GDA1_CD39"/>
    <property type="match status" value="2"/>
</dbReference>
<proteinExistence type="predicted"/>